<accession>A0ACC5SU85</accession>
<dbReference type="Proteomes" id="UP000823773">
    <property type="component" value="Unassembled WGS sequence"/>
</dbReference>
<dbReference type="EMBL" id="JAGGJR010000003">
    <property type="protein sequence ID" value="MBP1872417.1"/>
    <property type="molecule type" value="Genomic_DNA"/>
</dbReference>
<organism evidence="1 2">
    <name type="scientific">Ensifer adhaerens</name>
    <name type="common">Sinorhizobium morelense</name>
    <dbReference type="NCBI Taxonomy" id="106592"/>
    <lineage>
        <taxon>Bacteria</taxon>
        <taxon>Pseudomonadati</taxon>
        <taxon>Pseudomonadota</taxon>
        <taxon>Alphaproteobacteria</taxon>
        <taxon>Hyphomicrobiales</taxon>
        <taxon>Rhizobiaceae</taxon>
        <taxon>Sinorhizobium/Ensifer group</taxon>
        <taxon>Ensifer</taxon>
    </lineage>
</organism>
<name>A0ACC5SU85_ENSAD</name>
<evidence type="ECO:0000313" key="1">
    <source>
        <dbReference type="EMBL" id="MBP1872417.1"/>
    </source>
</evidence>
<keyword evidence="2" id="KW-1185">Reference proteome</keyword>
<sequence length="106" mass="11352">MIEITFVEASGKERTVTAPAAGDLMHAGRNADIVGMLGECGGTCGCGTCHVYIEQHWLDRLPPPADDEADMLSLSDSLLPESRLACQIVLRAELDGLRVQMPEVQG</sequence>
<comment type="caution">
    <text evidence="1">The sequence shown here is derived from an EMBL/GenBank/DDBJ whole genome shotgun (WGS) entry which is preliminary data.</text>
</comment>
<proteinExistence type="predicted"/>
<gene>
    <name evidence="1" type="ORF">J2Z19_002129</name>
</gene>
<protein>
    <submittedName>
        <fullName evidence="1">2Fe-2S ferredoxin</fullName>
    </submittedName>
</protein>
<reference evidence="1" key="1">
    <citation type="submission" date="2021-03" db="EMBL/GenBank/DDBJ databases">
        <title>Genomic Encyclopedia of Type Strains, Phase IV (KMG-IV): sequencing the most valuable type-strain genomes for metagenomic binning, comparative biology and taxonomic classification.</title>
        <authorList>
            <person name="Goeker M."/>
        </authorList>
    </citation>
    <scope>NUCLEOTIDE SEQUENCE</scope>
    <source>
        <strain evidence="1">DSM 18131</strain>
    </source>
</reference>
<evidence type="ECO:0000313" key="2">
    <source>
        <dbReference type="Proteomes" id="UP000823773"/>
    </source>
</evidence>